<dbReference type="Pfam" id="PF11905">
    <property type="entry name" value="DUF3425"/>
    <property type="match status" value="1"/>
</dbReference>
<comment type="caution">
    <text evidence="3">The sequence shown here is derived from an EMBL/GenBank/DDBJ whole genome shotgun (WGS) entry which is preliminary data.</text>
</comment>
<gene>
    <name evidence="3" type="ORF">N8I77_004852</name>
</gene>
<dbReference type="Proteomes" id="UP001265746">
    <property type="component" value="Unassembled WGS sequence"/>
</dbReference>
<proteinExistence type="predicted"/>
<feature type="region of interest" description="Disordered" evidence="1">
    <location>
        <begin position="1"/>
        <end position="55"/>
    </location>
</feature>
<dbReference type="InterPro" id="IPR004827">
    <property type="entry name" value="bZIP"/>
</dbReference>
<dbReference type="PROSITE" id="PS00036">
    <property type="entry name" value="BZIP_BASIC"/>
    <property type="match status" value="1"/>
</dbReference>
<evidence type="ECO:0000259" key="2">
    <source>
        <dbReference type="PROSITE" id="PS00036"/>
    </source>
</evidence>
<organism evidence="3 4">
    <name type="scientific">Phomopsis amygdali</name>
    <name type="common">Fusicoccum amygdali</name>
    <dbReference type="NCBI Taxonomy" id="1214568"/>
    <lineage>
        <taxon>Eukaryota</taxon>
        <taxon>Fungi</taxon>
        <taxon>Dikarya</taxon>
        <taxon>Ascomycota</taxon>
        <taxon>Pezizomycotina</taxon>
        <taxon>Sordariomycetes</taxon>
        <taxon>Sordariomycetidae</taxon>
        <taxon>Diaporthales</taxon>
        <taxon>Diaporthaceae</taxon>
        <taxon>Diaporthe</taxon>
    </lineage>
</organism>
<dbReference type="PANTHER" id="PTHR38116:SF5">
    <property type="entry name" value="BZIP DOMAIN-CONTAINING PROTEIN"/>
    <property type="match status" value="1"/>
</dbReference>
<reference evidence="3" key="1">
    <citation type="submission" date="2023-06" db="EMBL/GenBank/DDBJ databases">
        <authorList>
            <person name="Noh H."/>
        </authorList>
    </citation>
    <scope>NUCLEOTIDE SEQUENCE</scope>
    <source>
        <strain evidence="3">DUCC20226</strain>
    </source>
</reference>
<feature type="region of interest" description="Disordered" evidence="1">
    <location>
        <begin position="68"/>
        <end position="101"/>
    </location>
</feature>
<sequence length="402" mass="45277">MDPENNSPEGLSIVPSRLQGPSNTDPGSAGKRRPVRRDPEKRRQQNIQAQKKYREKIKKRLEQLETFAASVRDESAVSSEATPEAGSNVAPVPESSPSTSTTVTQRCAHHDMQQNDGFDFFDFSVDFFNHTPSHPKPAACTDTALSSWDPSLSVDLTHLIQNKDTTSRSQYWVGFIDCGCVRPHVQVSSETSRDWGDMKVLSIGPSLLTPDPYMNTLRVERICILQAIMSNCLQIGITEEMFCGEDAISPFFRSRGKAVDESGSDNTVMTVQRIFKTLKPDVRPIKEQVTMMHRPVIDVLPFPTFRKNLITSGDAIHEEELYHDLLNGLICWGGAGVGKKDRDTSTGHTSTGTPWDCRSWEARVWFLQKYWTLLGGEEGELVRQSEWWRNMRGDEDDPWLGQ</sequence>
<accession>A0AAD9SLS9</accession>
<dbReference type="EMBL" id="JAUJFL010000002">
    <property type="protein sequence ID" value="KAK2611518.1"/>
    <property type="molecule type" value="Genomic_DNA"/>
</dbReference>
<dbReference type="AlphaFoldDB" id="A0AAD9SLS9"/>
<keyword evidence="4" id="KW-1185">Reference proteome</keyword>
<evidence type="ECO:0000313" key="3">
    <source>
        <dbReference type="EMBL" id="KAK2611518.1"/>
    </source>
</evidence>
<evidence type="ECO:0000313" key="4">
    <source>
        <dbReference type="Proteomes" id="UP001265746"/>
    </source>
</evidence>
<feature type="domain" description="BZIP" evidence="2">
    <location>
        <begin position="41"/>
        <end position="56"/>
    </location>
</feature>
<protein>
    <recommendedName>
        <fullName evidence="2">BZIP domain-containing protein</fullName>
    </recommendedName>
</protein>
<dbReference type="CDD" id="cd14688">
    <property type="entry name" value="bZIP_YAP"/>
    <property type="match status" value="1"/>
</dbReference>
<dbReference type="InterPro" id="IPR021833">
    <property type="entry name" value="DUF3425"/>
</dbReference>
<name>A0AAD9SLS9_PHOAM</name>
<evidence type="ECO:0000256" key="1">
    <source>
        <dbReference type="SAM" id="MobiDB-lite"/>
    </source>
</evidence>
<dbReference type="PANTHER" id="PTHR38116">
    <property type="entry name" value="CHROMOSOME 7, WHOLE GENOME SHOTGUN SEQUENCE"/>
    <property type="match status" value="1"/>
</dbReference>
<feature type="compositionally biased region" description="Low complexity" evidence="1">
    <location>
        <begin position="89"/>
        <end position="101"/>
    </location>
</feature>
<dbReference type="GO" id="GO:0003700">
    <property type="term" value="F:DNA-binding transcription factor activity"/>
    <property type="evidence" value="ECO:0007669"/>
    <property type="project" value="InterPro"/>
</dbReference>